<evidence type="ECO:0000256" key="1">
    <source>
        <dbReference type="SAM" id="MobiDB-lite"/>
    </source>
</evidence>
<dbReference type="PROSITE" id="PS50858">
    <property type="entry name" value="BSD"/>
    <property type="match status" value="1"/>
</dbReference>
<dbReference type="EMBL" id="CACTIH010000408">
    <property type="protein sequence ID" value="CAA2960469.1"/>
    <property type="molecule type" value="Genomic_DNA"/>
</dbReference>
<feature type="domain" description="BSD" evidence="2">
    <location>
        <begin position="133"/>
        <end position="184"/>
    </location>
</feature>
<dbReference type="AlphaFoldDB" id="A0A8S0Q2F8"/>
<feature type="region of interest" description="Disordered" evidence="1">
    <location>
        <begin position="258"/>
        <end position="340"/>
    </location>
</feature>
<evidence type="ECO:0000259" key="2">
    <source>
        <dbReference type="PROSITE" id="PS50858"/>
    </source>
</evidence>
<dbReference type="SUPFAM" id="SSF140383">
    <property type="entry name" value="BSD domain-like"/>
    <property type="match status" value="1"/>
</dbReference>
<proteinExistence type="predicted"/>
<dbReference type="Gramene" id="OE9A012160T2">
    <property type="protein sequence ID" value="OE9A012160C2"/>
    <property type="gene ID" value="OE9A012160"/>
</dbReference>
<dbReference type="PANTHER" id="PTHR31923:SF9">
    <property type="entry name" value="BSD DOMAIN-CONTAINING PROTEIN"/>
    <property type="match status" value="1"/>
</dbReference>
<feature type="region of interest" description="Disordered" evidence="1">
    <location>
        <begin position="216"/>
        <end position="238"/>
    </location>
</feature>
<dbReference type="Gramene" id="OE9A012160T1">
    <property type="protein sequence ID" value="OE9A012160C1"/>
    <property type="gene ID" value="OE9A012160"/>
</dbReference>
<evidence type="ECO:0000313" key="3">
    <source>
        <dbReference type="EMBL" id="CAA2960469.1"/>
    </source>
</evidence>
<keyword evidence="4" id="KW-1185">Reference proteome</keyword>
<sequence length="355" mass="39895">MSSWFPSIFNDNRSPQPSSPTTPSAGVKEDLSTLFSDVAAFLVPPPPPPKADMISGIKNDLAEIQGTFKSGLSLLSSKFTSNLLQFPMETKDSNDDDDLEEDGAVEITEEVVDFVRKISSRPALWIDFPISLPEDVDMSDYQREHAAEIEHLVPNLVNLRQKISGQISHGKFWMIYFILLFPRLNEDDLKLLSTPEGVEMSERLFQKLQNKSDACEETIENSKTIGSSKEDGVKKGEESTSHYNMLNETLNATKETKFASDMDSDHRSPKKSDNEDGFSFSDSEEDDNDLSGFKKSQFKKVLSGSDGKEWVELNENSRAQDDRREVSIRDKGSESEESSDWFTVDKFDIDNSTVV</sequence>
<dbReference type="PANTHER" id="PTHR31923">
    <property type="entry name" value="BSD DOMAIN-CONTAINING PROTEIN"/>
    <property type="match status" value="1"/>
</dbReference>
<organism evidence="3 4">
    <name type="scientific">Olea europaea subsp. europaea</name>
    <dbReference type="NCBI Taxonomy" id="158383"/>
    <lineage>
        <taxon>Eukaryota</taxon>
        <taxon>Viridiplantae</taxon>
        <taxon>Streptophyta</taxon>
        <taxon>Embryophyta</taxon>
        <taxon>Tracheophyta</taxon>
        <taxon>Spermatophyta</taxon>
        <taxon>Magnoliopsida</taxon>
        <taxon>eudicotyledons</taxon>
        <taxon>Gunneridae</taxon>
        <taxon>Pentapetalae</taxon>
        <taxon>asterids</taxon>
        <taxon>lamiids</taxon>
        <taxon>Lamiales</taxon>
        <taxon>Oleaceae</taxon>
        <taxon>Oleeae</taxon>
        <taxon>Olea</taxon>
    </lineage>
</organism>
<reference evidence="3 4" key="1">
    <citation type="submission" date="2019-12" db="EMBL/GenBank/DDBJ databases">
        <authorList>
            <person name="Alioto T."/>
            <person name="Alioto T."/>
            <person name="Gomez Garrido J."/>
        </authorList>
    </citation>
    <scope>NUCLEOTIDE SEQUENCE [LARGE SCALE GENOMIC DNA]</scope>
</reference>
<dbReference type="InterPro" id="IPR035925">
    <property type="entry name" value="BSD_dom_sf"/>
</dbReference>
<comment type="caution">
    <text evidence="3">The sequence shown here is derived from an EMBL/GenBank/DDBJ whole genome shotgun (WGS) entry which is preliminary data.</text>
</comment>
<gene>
    <name evidence="3" type="ORF">OLEA9_A012160</name>
</gene>
<feature type="compositionally biased region" description="Basic and acidic residues" evidence="1">
    <location>
        <begin position="258"/>
        <end position="274"/>
    </location>
</feature>
<protein>
    <recommendedName>
        <fullName evidence="2">BSD domain-containing protein</fullName>
    </recommendedName>
</protein>
<dbReference type="InterPro" id="IPR005607">
    <property type="entry name" value="BSD_dom"/>
</dbReference>
<dbReference type="OrthoDB" id="1076611at2759"/>
<feature type="compositionally biased region" description="Basic and acidic residues" evidence="1">
    <location>
        <begin position="318"/>
        <end position="334"/>
    </location>
</feature>
<feature type="compositionally biased region" description="Basic and acidic residues" evidence="1">
    <location>
        <begin position="228"/>
        <end position="238"/>
    </location>
</feature>
<dbReference type="SMART" id="SM00751">
    <property type="entry name" value="BSD"/>
    <property type="match status" value="1"/>
</dbReference>
<dbReference type="Proteomes" id="UP000594638">
    <property type="component" value="Unassembled WGS sequence"/>
</dbReference>
<feature type="compositionally biased region" description="Low complexity" evidence="1">
    <location>
        <begin position="14"/>
        <end position="24"/>
    </location>
</feature>
<feature type="compositionally biased region" description="Polar residues" evidence="1">
    <location>
        <begin position="1"/>
        <end position="13"/>
    </location>
</feature>
<accession>A0A8S0Q2F8</accession>
<evidence type="ECO:0000313" key="4">
    <source>
        <dbReference type="Proteomes" id="UP000594638"/>
    </source>
</evidence>
<feature type="region of interest" description="Disordered" evidence="1">
    <location>
        <begin position="1"/>
        <end position="27"/>
    </location>
</feature>
<name>A0A8S0Q2F8_OLEEU</name>